<dbReference type="Proteomes" id="UP000277582">
    <property type="component" value="Unassembled WGS sequence"/>
</dbReference>
<dbReference type="RefSeq" id="WP_125672615.1">
    <property type="nucleotide sequence ID" value="NZ_RCOS01000160.1"/>
</dbReference>
<accession>A0A429GF48</accession>
<feature type="transmembrane region" description="Helical" evidence="1">
    <location>
        <begin position="17"/>
        <end position="39"/>
    </location>
</feature>
<feature type="transmembrane region" description="Helical" evidence="1">
    <location>
        <begin position="73"/>
        <end position="93"/>
    </location>
</feature>
<keyword evidence="1" id="KW-0472">Membrane</keyword>
<proteinExistence type="predicted"/>
<reference evidence="2 4" key="1">
    <citation type="submission" date="2018-10" db="EMBL/GenBank/DDBJ databases">
        <title>Co-occurring genomic capacity for anaerobic methane metabolism and dissimilatory sulfite reduction discovered in the Korarchaeota.</title>
        <authorList>
            <person name="Mckay L.J."/>
            <person name="Dlakic M."/>
            <person name="Fields M.W."/>
            <person name="Delmont T.O."/>
            <person name="Eren A.M."/>
            <person name="Jay Z.J."/>
            <person name="Klingelsmith K.B."/>
            <person name="Rusch D.B."/>
            <person name="Inskeep W.P."/>
        </authorList>
    </citation>
    <scope>NUCLEOTIDE SEQUENCE [LARGE SCALE GENOMIC DNA]</scope>
    <source>
        <strain evidence="2 4">MDKW</strain>
    </source>
</reference>
<dbReference type="EMBL" id="RXII01000071">
    <property type="protein sequence ID" value="RZN61657.1"/>
    <property type="molecule type" value="Genomic_DNA"/>
</dbReference>
<evidence type="ECO:0000313" key="5">
    <source>
        <dbReference type="Proteomes" id="UP000316217"/>
    </source>
</evidence>
<reference evidence="3 5" key="2">
    <citation type="journal article" date="2019" name="Nat. Microbiol.">
        <title>Wide diversity of methane and short-chain alkane metabolisms in uncultured archaea.</title>
        <authorList>
            <person name="Borrel G."/>
            <person name="Adam P.S."/>
            <person name="McKay L.J."/>
            <person name="Chen L.X."/>
            <person name="Sierra-Garcia I.N."/>
            <person name="Sieber C.M."/>
            <person name="Letourneur Q."/>
            <person name="Ghozlane A."/>
            <person name="Andersen G.L."/>
            <person name="Li W.J."/>
            <person name="Hallam S.J."/>
            <person name="Muyzer G."/>
            <person name="de Oliveira V.M."/>
            <person name="Inskeep W.P."/>
            <person name="Banfield J.F."/>
            <person name="Gribaldo S."/>
        </authorList>
    </citation>
    <scope>NUCLEOTIDE SEQUENCE [LARGE SCALE GENOMIC DNA]</scope>
    <source>
        <strain evidence="3">NM4</strain>
    </source>
</reference>
<sequence length="134" mass="15025">MPELSGLWTKIKTDRKAAVGFLVGFTTLIFLSFFVLLHIRKHSIASALYVSFLFSNFVSSISLISLRRIVDKKVLIGFIIWVAFSVLIVSLLLPGDWISLISLSIAPATVIIILILYFAITKNQRVHEEARFAS</sequence>
<feature type="transmembrane region" description="Helical" evidence="1">
    <location>
        <begin position="45"/>
        <end position="66"/>
    </location>
</feature>
<feature type="transmembrane region" description="Helical" evidence="1">
    <location>
        <begin position="99"/>
        <end position="120"/>
    </location>
</feature>
<dbReference type="Proteomes" id="UP000316217">
    <property type="component" value="Unassembled WGS sequence"/>
</dbReference>
<dbReference type="EMBL" id="RCOS01000160">
    <property type="protein sequence ID" value="RSN72296.1"/>
    <property type="molecule type" value="Genomic_DNA"/>
</dbReference>
<keyword evidence="4" id="KW-1185">Reference proteome</keyword>
<protein>
    <submittedName>
        <fullName evidence="2">Uncharacterized protein</fullName>
    </submittedName>
</protein>
<comment type="caution">
    <text evidence="2">The sequence shown here is derived from an EMBL/GenBank/DDBJ whole genome shotgun (WGS) entry which is preliminary data.</text>
</comment>
<name>A0A429GF48_9CREN</name>
<keyword evidence="1" id="KW-1133">Transmembrane helix</keyword>
<gene>
    <name evidence="2" type="ORF">D6D85_14250</name>
    <name evidence="3" type="ORF">EF810_04575</name>
</gene>
<organism evidence="2 4">
    <name type="scientific">Candidatus Methanodesulfokora washburnensis</name>
    <dbReference type="NCBI Taxonomy" id="2478471"/>
    <lineage>
        <taxon>Archaea</taxon>
        <taxon>Thermoproteota</taxon>
        <taxon>Candidatus Korarchaeia</taxon>
        <taxon>Candidatus Korarchaeia incertae sedis</taxon>
        <taxon>Candidatus Methanodesulfokora</taxon>
    </lineage>
</organism>
<dbReference type="AlphaFoldDB" id="A0A429GF48"/>
<keyword evidence="1" id="KW-0812">Transmembrane</keyword>
<evidence type="ECO:0000313" key="4">
    <source>
        <dbReference type="Proteomes" id="UP000277582"/>
    </source>
</evidence>
<evidence type="ECO:0000313" key="2">
    <source>
        <dbReference type="EMBL" id="RSN72296.1"/>
    </source>
</evidence>
<evidence type="ECO:0000313" key="3">
    <source>
        <dbReference type="EMBL" id="RZN61657.1"/>
    </source>
</evidence>
<evidence type="ECO:0000256" key="1">
    <source>
        <dbReference type="SAM" id="Phobius"/>
    </source>
</evidence>